<dbReference type="InterPro" id="IPR047951">
    <property type="entry name" value="Transpos_ISL3"/>
</dbReference>
<dbReference type="EMBL" id="BIFT01000001">
    <property type="protein sequence ID" value="GCE24679.1"/>
    <property type="molecule type" value="Genomic_DNA"/>
</dbReference>
<comment type="caution">
    <text evidence="2">The sequence shown here is derived from an EMBL/GenBank/DDBJ whole genome shotgun (WGS) entry which is preliminary data.</text>
</comment>
<evidence type="ECO:0000313" key="3">
    <source>
        <dbReference type="Proteomes" id="UP000287171"/>
    </source>
</evidence>
<sequence>MLRQASATSEQVYHLVQEFGQMVRQHQGDQLDHWLRAANESSLSALQSFASGVQWDYAAVRAGLTLTYGNGLLEGQINRLKLIKRSMYGRTNFDLLQRIWRESPVHSWRG</sequence>
<proteinExistence type="predicted"/>
<dbReference type="OrthoDB" id="165122at2"/>
<keyword evidence="3" id="KW-1185">Reference proteome</keyword>
<organism evidence="2 3">
    <name type="scientific">Dictyobacter alpinus</name>
    <dbReference type="NCBI Taxonomy" id="2014873"/>
    <lineage>
        <taxon>Bacteria</taxon>
        <taxon>Bacillati</taxon>
        <taxon>Chloroflexota</taxon>
        <taxon>Ktedonobacteria</taxon>
        <taxon>Ktedonobacterales</taxon>
        <taxon>Dictyobacteraceae</taxon>
        <taxon>Dictyobacter</taxon>
    </lineage>
</organism>
<dbReference type="AlphaFoldDB" id="A0A402B005"/>
<accession>A0A402B005</accession>
<dbReference type="Proteomes" id="UP000287171">
    <property type="component" value="Unassembled WGS sequence"/>
</dbReference>
<name>A0A402B005_9CHLR</name>
<reference evidence="3" key="1">
    <citation type="submission" date="2018-12" db="EMBL/GenBank/DDBJ databases">
        <title>Tengunoibacter tsumagoiensis gen. nov., sp. nov., Dictyobacter kobayashii sp. nov., D. alpinus sp. nov., and D. joshuensis sp. nov. and description of Dictyobacteraceae fam. nov. within the order Ktedonobacterales isolated from Tengu-no-mugimeshi.</title>
        <authorList>
            <person name="Wang C.M."/>
            <person name="Zheng Y."/>
            <person name="Sakai Y."/>
            <person name="Toyoda A."/>
            <person name="Minakuchi Y."/>
            <person name="Abe K."/>
            <person name="Yokota A."/>
            <person name="Yabe S."/>
        </authorList>
    </citation>
    <scope>NUCLEOTIDE SEQUENCE [LARGE SCALE GENOMIC DNA]</scope>
    <source>
        <strain evidence="3">Uno16</strain>
    </source>
</reference>
<dbReference type="Pfam" id="PF01610">
    <property type="entry name" value="DDE_Tnp_ISL3"/>
    <property type="match status" value="1"/>
</dbReference>
<gene>
    <name evidence="2" type="ORF">KDA_01630</name>
</gene>
<dbReference type="RefSeq" id="WP_126625362.1">
    <property type="nucleotide sequence ID" value="NZ_BIFT01000001.1"/>
</dbReference>
<evidence type="ECO:0000259" key="1">
    <source>
        <dbReference type="Pfam" id="PF01610"/>
    </source>
</evidence>
<dbReference type="InterPro" id="IPR002560">
    <property type="entry name" value="Transposase_DDE"/>
</dbReference>
<feature type="domain" description="Transposase IS204/IS1001/IS1096/IS1165 DDE" evidence="1">
    <location>
        <begin position="3"/>
        <end position="96"/>
    </location>
</feature>
<dbReference type="PANTHER" id="PTHR33498">
    <property type="entry name" value="TRANSPOSASE FOR INSERTION SEQUENCE ELEMENT IS1557"/>
    <property type="match status" value="1"/>
</dbReference>
<dbReference type="PANTHER" id="PTHR33498:SF1">
    <property type="entry name" value="TRANSPOSASE FOR INSERTION SEQUENCE ELEMENT IS1557"/>
    <property type="match status" value="1"/>
</dbReference>
<protein>
    <recommendedName>
        <fullName evidence="1">Transposase IS204/IS1001/IS1096/IS1165 DDE domain-containing protein</fullName>
    </recommendedName>
</protein>
<evidence type="ECO:0000313" key="2">
    <source>
        <dbReference type="EMBL" id="GCE24679.1"/>
    </source>
</evidence>